<dbReference type="AlphaFoldDB" id="A0A8T1VNX8"/>
<name>A0A8T1VNX8_9STRA</name>
<accession>A0A8T1VNX8</accession>
<feature type="region of interest" description="Disordered" evidence="1">
    <location>
        <begin position="382"/>
        <end position="444"/>
    </location>
</feature>
<dbReference type="SMART" id="SM00233">
    <property type="entry name" value="PH"/>
    <property type="match status" value="1"/>
</dbReference>
<feature type="domain" description="PH" evidence="2">
    <location>
        <begin position="198"/>
        <end position="296"/>
    </location>
</feature>
<gene>
    <name evidence="3" type="ORF">PHYBOEH_010220</name>
</gene>
<feature type="compositionally biased region" description="Polar residues" evidence="1">
    <location>
        <begin position="89"/>
        <end position="104"/>
    </location>
</feature>
<dbReference type="InterPro" id="IPR001849">
    <property type="entry name" value="PH_domain"/>
</dbReference>
<comment type="caution">
    <text evidence="3">The sequence shown here is derived from an EMBL/GenBank/DDBJ whole genome shotgun (WGS) entry which is preliminary data.</text>
</comment>
<dbReference type="PROSITE" id="PS50003">
    <property type="entry name" value="PH_DOMAIN"/>
    <property type="match status" value="1"/>
</dbReference>
<evidence type="ECO:0000256" key="1">
    <source>
        <dbReference type="SAM" id="MobiDB-lite"/>
    </source>
</evidence>
<feature type="compositionally biased region" description="Basic and acidic residues" evidence="1">
    <location>
        <begin position="409"/>
        <end position="421"/>
    </location>
</feature>
<reference evidence="3" key="1">
    <citation type="submission" date="2021-02" db="EMBL/GenBank/DDBJ databases">
        <authorList>
            <person name="Palmer J.M."/>
        </authorList>
    </citation>
    <scope>NUCLEOTIDE SEQUENCE</scope>
    <source>
        <strain evidence="3">SCRP23</strain>
    </source>
</reference>
<feature type="compositionally biased region" description="Polar residues" evidence="1">
    <location>
        <begin position="129"/>
        <end position="139"/>
    </location>
</feature>
<evidence type="ECO:0000313" key="4">
    <source>
        <dbReference type="Proteomes" id="UP000693981"/>
    </source>
</evidence>
<feature type="compositionally biased region" description="Polar residues" evidence="1">
    <location>
        <begin position="21"/>
        <end position="52"/>
    </location>
</feature>
<proteinExistence type="predicted"/>
<feature type="compositionally biased region" description="Polar residues" evidence="1">
    <location>
        <begin position="1"/>
        <end position="11"/>
    </location>
</feature>
<feature type="region of interest" description="Disordered" evidence="1">
    <location>
        <begin position="128"/>
        <end position="147"/>
    </location>
</feature>
<evidence type="ECO:0000313" key="3">
    <source>
        <dbReference type="EMBL" id="KAG7382861.1"/>
    </source>
</evidence>
<keyword evidence="4" id="KW-1185">Reference proteome</keyword>
<protein>
    <recommendedName>
        <fullName evidence="2">PH domain-containing protein</fullName>
    </recommendedName>
</protein>
<dbReference type="CDD" id="cd00821">
    <property type="entry name" value="PH"/>
    <property type="match status" value="1"/>
</dbReference>
<dbReference type="Pfam" id="PF00169">
    <property type="entry name" value="PH"/>
    <property type="match status" value="1"/>
</dbReference>
<feature type="compositionally biased region" description="Low complexity" evidence="1">
    <location>
        <begin position="385"/>
        <end position="400"/>
    </location>
</feature>
<feature type="region of interest" description="Disordered" evidence="1">
    <location>
        <begin position="85"/>
        <end position="104"/>
    </location>
</feature>
<feature type="region of interest" description="Disordered" evidence="1">
    <location>
        <begin position="1"/>
        <end position="64"/>
    </location>
</feature>
<organism evidence="3 4">
    <name type="scientific">Phytophthora boehmeriae</name>
    <dbReference type="NCBI Taxonomy" id="109152"/>
    <lineage>
        <taxon>Eukaryota</taxon>
        <taxon>Sar</taxon>
        <taxon>Stramenopiles</taxon>
        <taxon>Oomycota</taxon>
        <taxon>Peronosporomycetes</taxon>
        <taxon>Peronosporales</taxon>
        <taxon>Peronosporaceae</taxon>
        <taxon>Phytophthora</taxon>
    </lineage>
</organism>
<feature type="compositionally biased region" description="Polar residues" evidence="1">
    <location>
        <begin position="433"/>
        <end position="444"/>
    </location>
</feature>
<dbReference type="Proteomes" id="UP000693981">
    <property type="component" value="Unassembled WGS sequence"/>
</dbReference>
<dbReference type="EMBL" id="JAGDFL010000692">
    <property type="protein sequence ID" value="KAG7382861.1"/>
    <property type="molecule type" value="Genomic_DNA"/>
</dbReference>
<evidence type="ECO:0000259" key="2">
    <source>
        <dbReference type="PROSITE" id="PS50003"/>
    </source>
</evidence>
<dbReference type="OrthoDB" id="123092at2759"/>
<sequence>MTGDQRQSCRSNGEGKGVQLLSPTMQQSILNTPSVLSSSHPAESFGWSTTPPASYASPGFSSTDDKKDELKADFDFDGFTLASVRGRGKSQSSRQDRANSASRVEQSNVTDEYCAFYYDKEAPKPLNPLSCSTSSAHTTRTTDDFDMLERSRRLRQSSQRLDQSRFTQSCVDNRSKVFTSATAAAAGWPMAKKKELTAVVMNGWLQKRKGLVIKRWKPYYCLFKSDDSLCLYTSEDTVNGRLEQRYQILRVVLTDKNDSFHIIGVDSDGAPRREEFRAAVSPEWTRWFHVLRRFFDNASLEQAFVRKPELTFALTLDDTFDERSNDNANEVMPSDEGIRHTNFGVNSATGMPTYLDYESYDERRSYVTKKVVRGSFDGMGDDRTSTVSSFSGSSNGQSKGDGAKLGTKRTADCPMIERDSQARVPLLEIRGSETMQDTDATAAA</sequence>